<dbReference type="InterPro" id="IPR036388">
    <property type="entry name" value="WH-like_DNA-bd_sf"/>
</dbReference>
<feature type="domain" description="HTH gntR-type" evidence="4">
    <location>
        <begin position="8"/>
        <end position="75"/>
    </location>
</feature>
<keyword evidence="3" id="KW-0804">Transcription</keyword>
<dbReference type="InterPro" id="IPR036390">
    <property type="entry name" value="WH_DNA-bd_sf"/>
</dbReference>
<dbReference type="InterPro" id="IPR011711">
    <property type="entry name" value="GntR_C"/>
</dbReference>
<dbReference type="GO" id="GO:0003700">
    <property type="term" value="F:DNA-binding transcription factor activity"/>
    <property type="evidence" value="ECO:0007669"/>
    <property type="project" value="InterPro"/>
</dbReference>
<dbReference type="Gene3D" id="1.20.120.530">
    <property type="entry name" value="GntR ligand-binding domain-like"/>
    <property type="match status" value="1"/>
</dbReference>
<evidence type="ECO:0000256" key="1">
    <source>
        <dbReference type="ARBA" id="ARBA00023015"/>
    </source>
</evidence>
<keyword evidence="6" id="KW-1185">Reference proteome</keyword>
<evidence type="ECO:0000313" key="6">
    <source>
        <dbReference type="Proteomes" id="UP000465241"/>
    </source>
</evidence>
<proteinExistence type="predicted"/>
<gene>
    <name evidence="5" type="ORF">MMUR_26230</name>
</gene>
<dbReference type="AlphaFoldDB" id="A0A7I9WMN1"/>
<accession>A0A7I9WMN1</accession>
<dbReference type="EMBL" id="BLKT01000003">
    <property type="protein sequence ID" value="GFG58487.1"/>
    <property type="molecule type" value="Genomic_DNA"/>
</dbReference>
<dbReference type="Pfam" id="PF00392">
    <property type="entry name" value="GntR"/>
    <property type="match status" value="1"/>
</dbReference>
<dbReference type="SMART" id="SM00345">
    <property type="entry name" value="HTH_GNTR"/>
    <property type="match status" value="1"/>
</dbReference>
<dbReference type="InterPro" id="IPR008920">
    <property type="entry name" value="TF_FadR/GntR_C"/>
</dbReference>
<sequence>MSDPLGRVSTIDALVASIRQRVLSGDFAPGSKLQEVPLAQSYGVGRYSLRGALRVLTDEGLLRYEQNRGVFVPSLARDDVADLYKFRTALEIEAARLAIRAHASLADAEKMVEQLEAMTGDESWAETIAVDLGFHREVVRAGGSSRLLRAYVAMSSELRLILARSQQHYKDPKRIGREHREILNALASGDVTVAEKALRYHLEVAVAELLTLFD</sequence>
<dbReference type="SMART" id="SM00895">
    <property type="entry name" value="FCD"/>
    <property type="match status" value="1"/>
</dbReference>
<dbReference type="GO" id="GO:0003677">
    <property type="term" value="F:DNA binding"/>
    <property type="evidence" value="ECO:0007669"/>
    <property type="project" value="UniProtKB-KW"/>
</dbReference>
<dbReference type="Pfam" id="PF07729">
    <property type="entry name" value="FCD"/>
    <property type="match status" value="1"/>
</dbReference>
<dbReference type="InterPro" id="IPR000524">
    <property type="entry name" value="Tscrpt_reg_HTH_GntR"/>
</dbReference>
<keyword evidence="1" id="KW-0805">Transcription regulation</keyword>
<evidence type="ECO:0000313" key="5">
    <source>
        <dbReference type="EMBL" id="GFG58487.1"/>
    </source>
</evidence>
<name>A0A7I9WMN1_9MYCO</name>
<keyword evidence="2" id="KW-0238">DNA-binding</keyword>
<evidence type="ECO:0000256" key="3">
    <source>
        <dbReference type="ARBA" id="ARBA00023163"/>
    </source>
</evidence>
<dbReference type="SUPFAM" id="SSF46785">
    <property type="entry name" value="Winged helix' DNA-binding domain"/>
    <property type="match status" value="1"/>
</dbReference>
<dbReference type="PANTHER" id="PTHR43537">
    <property type="entry name" value="TRANSCRIPTIONAL REGULATOR, GNTR FAMILY"/>
    <property type="match status" value="1"/>
</dbReference>
<reference evidence="5 6" key="1">
    <citation type="journal article" date="2019" name="Emerg. Microbes Infect.">
        <title>Comprehensive subspecies identification of 175 nontuberculous mycobacteria species based on 7547 genomic profiles.</title>
        <authorList>
            <person name="Matsumoto Y."/>
            <person name="Kinjo T."/>
            <person name="Motooka D."/>
            <person name="Nabeya D."/>
            <person name="Jung N."/>
            <person name="Uechi K."/>
            <person name="Horii T."/>
            <person name="Iida T."/>
            <person name="Fujita J."/>
            <person name="Nakamura S."/>
        </authorList>
    </citation>
    <scope>NUCLEOTIDE SEQUENCE [LARGE SCALE GENOMIC DNA]</scope>
    <source>
        <strain evidence="5 6">JCM 13392</strain>
    </source>
</reference>
<dbReference type="Gene3D" id="1.10.10.10">
    <property type="entry name" value="Winged helix-like DNA-binding domain superfamily/Winged helix DNA-binding domain"/>
    <property type="match status" value="1"/>
</dbReference>
<evidence type="ECO:0000256" key="2">
    <source>
        <dbReference type="ARBA" id="ARBA00023125"/>
    </source>
</evidence>
<dbReference type="PROSITE" id="PS50949">
    <property type="entry name" value="HTH_GNTR"/>
    <property type="match status" value="1"/>
</dbReference>
<dbReference type="PANTHER" id="PTHR43537:SF44">
    <property type="entry name" value="GNTR FAMILY REGULATORY PROTEIN"/>
    <property type="match status" value="1"/>
</dbReference>
<evidence type="ECO:0000259" key="4">
    <source>
        <dbReference type="PROSITE" id="PS50949"/>
    </source>
</evidence>
<organism evidence="5 6">
    <name type="scientific">Mycolicibacterium murale</name>
    <dbReference type="NCBI Taxonomy" id="182220"/>
    <lineage>
        <taxon>Bacteria</taxon>
        <taxon>Bacillati</taxon>
        <taxon>Actinomycetota</taxon>
        <taxon>Actinomycetes</taxon>
        <taxon>Mycobacteriales</taxon>
        <taxon>Mycobacteriaceae</taxon>
        <taxon>Mycolicibacterium</taxon>
    </lineage>
</organism>
<protein>
    <submittedName>
        <fullName evidence="5">GntR family transcriptional regulator</fullName>
    </submittedName>
</protein>
<comment type="caution">
    <text evidence="5">The sequence shown here is derived from an EMBL/GenBank/DDBJ whole genome shotgun (WGS) entry which is preliminary data.</text>
</comment>
<dbReference type="SUPFAM" id="SSF48008">
    <property type="entry name" value="GntR ligand-binding domain-like"/>
    <property type="match status" value="1"/>
</dbReference>
<dbReference type="Proteomes" id="UP000465241">
    <property type="component" value="Unassembled WGS sequence"/>
</dbReference>